<feature type="domain" description="SusD-like N-terminal" evidence="7">
    <location>
        <begin position="42"/>
        <end position="226"/>
    </location>
</feature>
<dbReference type="Proteomes" id="UP000192796">
    <property type="component" value="Unassembled WGS sequence"/>
</dbReference>
<keyword evidence="4" id="KW-0472">Membrane</keyword>
<dbReference type="SUPFAM" id="SSF48452">
    <property type="entry name" value="TPR-like"/>
    <property type="match status" value="1"/>
</dbReference>
<gene>
    <name evidence="8" type="ORF">A3860_21720</name>
</gene>
<dbReference type="Gene3D" id="1.25.40.390">
    <property type="match status" value="1"/>
</dbReference>
<comment type="subcellular location">
    <subcellularLocation>
        <location evidence="1">Cell outer membrane</location>
    </subcellularLocation>
</comment>
<dbReference type="STRING" id="1703345.A3860_21720"/>
<dbReference type="AlphaFoldDB" id="A0A1V9G0I8"/>
<evidence type="ECO:0000259" key="7">
    <source>
        <dbReference type="Pfam" id="PF14322"/>
    </source>
</evidence>
<evidence type="ECO:0008006" key="10">
    <source>
        <dbReference type="Google" id="ProtNLM"/>
    </source>
</evidence>
<dbReference type="InterPro" id="IPR033985">
    <property type="entry name" value="SusD-like_N"/>
</dbReference>
<dbReference type="Pfam" id="PF14322">
    <property type="entry name" value="SusD-like_3"/>
    <property type="match status" value="1"/>
</dbReference>
<reference evidence="8 9" key="1">
    <citation type="submission" date="2016-03" db="EMBL/GenBank/DDBJ databases">
        <title>Niastella vici sp. nov., isolated from farmland soil.</title>
        <authorList>
            <person name="Chen L."/>
            <person name="Wang D."/>
            <person name="Yang S."/>
            <person name="Wang G."/>
        </authorList>
    </citation>
    <scope>NUCLEOTIDE SEQUENCE [LARGE SCALE GENOMIC DNA]</scope>
    <source>
        <strain evidence="8 9">DJ57</strain>
    </source>
</reference>
<dbReference type="CDD" id="cd08977">
    <property type="entry name" value="SusD"/>
    <property type="match status" value="1"/>
</dbReference>
<evidence type="ECO:0000313" key="8">
    <source>
        <dbReference type="EMBL" id="OQP64038.1"/>
    </source>
</evidence>
<evidence type="ECO:0000256" key="4">
    <source>
        <dbReference type="ARBA" id="ARBA00023136"/>
    </source>
</evidence>
<evidence type="ECO:0000313" key="9">
    <source>
        <dbReference type="Proteomes" id="UP000192796"/>
    </source>
</evidence>
<proteinExistence type="inferred from homology"/>
<dbReference type="GO" id="GO:0009279">
    <property type="term" value="C:cell outer membrane"/>
    <property type="evidence" value="ECO:0007669"/>
    <property type="project" value="UniProtKB-SubCell"/>
</dbReference>
<dbReference type="InterPro" id="IPR011990">
    <property type="entry name" value="TPR-like_helical_dom_sf"/>
</dbReference>
<evidence type="ECO:0000256" key="3">
    <source>
        <dbReference type="ARBA" id="ARBA00022729"/>
    </source>
</evidence>
<evidence type="ECO:0000259" key="6">
    <source>
        <dbReference type="Pfam" id="PF07980"/>
    </source>
</evidence>
<dbReference type="EMBL" id="LVYD01000043">
    <property type="protein sequence ID" value="OQP64038.1"/>
    <property type="molecule type" value="Genomic_DNA"/>
</dbReference>
<keyword evidence="9" id="KW-1185">Reference proteome</keyword>
<organism evidence="8 9">
    <name type="scientific">Niastella vici</name>
    <dbReference type="NCBI Taxonomy" id="1703345"/>
    <lineage>
        <taxon>Bacteria</taxon>
        <taxon>Pseudomonadati</taxon>
        <taxon>Bacteroidota</taxon>
        <taxon>Chitinophagia</taxon>
        <taxon>Chitinophagales</taxon>
        <taxon>Chitinophagaceae</taxon>
        <taxon>Niastella</taxon>
    </lineage>
</organism>
<dbReference type="RefSeq" id="WP_158085235.1">
    <property type="nucleotide sequence ID" value="NZ_LVYD01000043.1"/>
</dbReference>
<accession>A0A1V9G0I8</accession>
<keyword evidence="5" id="KW-0998">Cell outer membrane</keyword>
<protein>
    <recommendedName>
        <fullName evidence="10">Carbohydrate-binding protein SusD</fullName>
    </recommendedName>
</protein>
<sequence>MRSINYKRVIVYSCFILSIMATGCKKFLEPDYKTTVTTAVVFNSDANAQAAVTGLYTVLSANPSFNGYITINISMAADELIYYSSAAGTDPFQTNQVLPNDGTIELYWNDFYKVIYQSNAIIENATASAGMSPAYKTQAIGEAKLVRAFCYFYLVNLYGPVPLITATAKDKTMYAPRSAEADLYVQIKADLTDAMNTLPGDYSVSGGKRIRANKWVAAALLARVNLYTKDWANAEAMATAVLANGSLYGLQTTANINNVFGKNQTESILEWDKSNAGNFTNEGIAFLYTSPLLRYPVLPGLLNSFDSGDARKTNWIKTLNSVSTPYKYKVYAFSTGAANGENYLVLRVAEQYLIRAEARAQQNNFSGAQTDINVIRNRAGLPGIATISDKTTAMAAIENERRHELFCEWGHRWFDLKRWPSLTSPAAKTRADDVLGALKTTWRSTSILFPIPKSARDANPNLTQNEGY</sequence>
<dbReference type="OrthoDB" id="625727at2"/>
<dbReference type="PROSITE" id="PS51257">
    <property type="entry name" value="PROKAR_LIPOPROTEIN"/>
    <property type="match status" value="1"/>
</dbReference>
<evidence type="ECO:0000256" key="1">
    <source>
        <dbReference type="ARBA" id="ARBA00004442"/>
    </source>
</evidence>
<evidence type="ECO:0000256" key="5">
    <source>
        <dbReference type="ARBA" id="ARBA00023237"/>
    </source>
</evidence>
<keyword evidence="3" id="KW-0732">Signal</keyword>
<comment type="caution">
    <text evidence="8">The sequence shown here is derived from an EMBL/GenBank/DDBJ whole genome shotgun (WGS) entry which is preliminary data.</text>
</comment>
<dbReference type="Pfam" id="PF07980">
    <property type="entry name" value="SusD_RagB"/>
    <property type="match status" value="1"/>
</dbReference>
<evidence type="ECO:0000256" key="2">
    <source>
        <dbReference type="ARBA" id="ARBA00006275"/>
    </source>
</evidence>
<feature type="domain" description="RagB/SusD" evidence="6">
    <location>
        <begin position="330"/>
        <end position="468"/>
    </location>
</feature>
<dbReference type="InterPro" id="IPR012944">
    <property type="entry name" value="SusD_RagB_dom"/>
</dbReference>
<name>A0A1V9G0I8_9BACT</name>
<comment type="similarity">
    <text evidence="2">Belongs to the SusD family.</text>
</comment>